<evidence type="ECO:0000256" key="3">
    <source>
        <dbReference type="ARBA" id="ARBA00022679"/>
    </source>
</evidence>
<evidence type="ECO:0000259" key="17">
    <source>
        <dbReference type="PROSITE" id="PS50172"/>
    </source>
</evidence>
<dbReference type="FunFam" id="1.20.142.10:FF:000002">
    <property type="entry name" value="Poly [ADP-ribose] polymerase"/>
    <property type="match status" value="1"/>
</dbReference>
<sequence>MPPRSFKKLVIAVSGTFPGYKQGRVFCAVQFWRSQYSTNRELTRDYSAADLKAIVEGHGATFTSSVSTDCTHLVTTQKDVDKNSTKYQHACGLQNCEVVSLDWLLDSNKTKKPVSETSYRFSSSNNAQNNQADSVPVKTEKKRSVKAVQDAVDDEVNKKRKHVVEDAQMITSEKAAKVKVGVDEGFHPSEPIWKEPTVFIDDSGLIWDATLNQTVSAANNNKFYRIQVLNSKDGSKYQTWTRWGRVGEHGQSAFLGCGTLDDAKKNFEKKFRDKSGLAWKNRLDPPKSNKYTFIERNYEESDDEDEKPDDKLVKQPSSIPPSKLAAPIQNLISFIFNQKFFLETMAQMSYDANKLPLGKLSKRTLMAGYETLKELAELATTPSLAVSKYGMQLRPAMEQLSNRYFTTIPHVFGRNRPPVLDNQTYIKKEVELLETLTDMEITNSILKDATKMGDVNPLDSQYAGLGMQEMTPLDHTSTEFQELEKYLSGTRGATHGVRYKVIDIFRIERQGEHDRFKSSSYAGIQNSNRRLLWHGSRSTNYGGILSQGLRIAPPEAPVSGYMFGKGVYFADMSSKSAGYCWSHNSDGKALLLLGDVELGDPIYELYDSDYNAGDNAKKEGKIATLGKGRSIPAGWKDAGCIHPDLQGIQVPDADSGTATHDSNQGYLMYNEYIVYDVAQIRLRYLFFVDTR</sequence>
<dbReference type="InterPro" id="IPR001357">
    <property type="entry name" value="BRCT_dom"/>
</dbReference>
<dbReference type="SUPFAM" id="SSF47587">
    <property type="entry name" value="Domain of poly(ADP-ribose) polymerase"/>
    <property type="match status" value="1"/>
</dbReference>
<evidence type="ECO:0000256" key="16">
    <source>
        <dbReference type="SAM" id="MobiDB-lite"/>
    </source>
</evidence>
<evidence type="ECO:0000256" key="12">
    <source>
        <dbReference type="ARBA" id="ARBA00023242"/>
    </source>
</evidence>
<accession>A0A3D8SKJ1</accession>
<keyword evidence="10 15" id="KW-0520">NAD</keyword>
<dbReference type="Gene3D" id="1.20.142.10">
    <property type="entry name" value="Poly(ADP-ribose) polymerase, regulatory domain"/>
    <property type="match status" value="1"/>
</dbReference>
<dbReference type="GeneID" id="38113867"/>
<dbReference type="GO" id="GO:0016779">
    <property type="term" value="F:nucleotidyltransferase activity"/>
    <property type="evidence" value="ECO:0007669"/>
    <property type="project" value="UniProtKB-KW"/>
</dbReference>
<evidence type="ECO:0000256" key="11">
    <source>
        <dbReference type="ARBA" id="ARBA00023125"/>
    </source>
</evidence>
<keyword evidence="7" id="KW-0013">ADP-ribosylation</keyword>
<evidence type="ECO:0000256" key="14">
    <source>
        <dbReference type="ARBA" id="ARBA00033987"/>
    </source>
</evidence>
<feature type="region of interest" description="Disordered" evidence="16">
    <location>
        <begin position="298"/>
        <end position="319"/>
    </location>
</feature>
<comment type="catalytic activity">
    <reaction evidence="14">
        <text>NAD(+) + (ADP-D-ribosyl)n-acceptor = nicotinamide + (ADP-D-ribosyl)n+1-acceptor + H(+).</text>
        <dbReference type="EC" id="2.4.2.30"/>
    </reaction>
</comment>
<keyword evidence="3 15" id="KW-0808">Transferase</keyword>
<feature type="domain" description="WGR" evidence="20">
    <location>
        <begin position="195"/>
        <end position="291"/>
    </location>
</feature>
<keyword evidence="6" id="KW-0677">Repeat</keyword>
<dbReference type="InterPro" id="IPR004102">
    <property type="entry name" value="Poly(ADP-ribose)pol_reg_dom"/>
</dbReference>
<evidence type="ECO:0000259" key="18">
    <source>
        <dbReference type="PROSITE" id="PS51059"/>
    </source>
</evidence>
<feature type="domain" description="PARP alpha-helical" evidence="19">
    <location>
        <begin position="321"/>
        <end position="447"/>
    </location>
</feature>
<keyword evidence="4" id="KW-0548">Nucleotidyltransferase</keyword>
<keyword evidence="12" id="KW-0539">Nucleus</keyword>
<dbReference type="PANTHER" id="PTHR10459">
    <property type="entry name" value="DNA LIGASE"/>
    <property type="match status" value="1"/>
</dbReference>
<feature type="domain" description="PARP catalytic" evidence="18">
    <location>
        <begin position="456"/>
        <end position="691"/>
    </location>
</feature>
<evidence type="ECO:0000256" key="10">
    <source>
        <dbReference type="ARBA" id="ARBA00023027"/>
    </source>
</evidence>
<evidence type="ECO:0000259" key="19">
    <source>
        <dbReference type="PROSITE" id="PS51060"/>
    </source>
</evidence>
<dbReference type="OrthoDB" id="2017365at2759"/>
<comment type="caution">
    <text evidence="21">The sequence shown here is derived from an EMBL/GenBank/DDBJ whole genome shotgun (WGS) entry which is preliminary data.</text>
</comment>
<evidence type="ECO:0000256" key="13">
    <source>
        <dbReference type="ARBA" id="ARBA00024347"/>
    </source>
</evidence>
<dbReference type="GO" id="GO:0003950">
    <property type="term" value="F:NAD+ poly-ADP-ribosyltransferase activity"/>
    <property type="evidence" value="ECO:0007669"/>
    <property type="project" value="UniProtKB-UniRule"/>
</dbReference>
<dbReference type="InterPro" id="IPR008893">
    <property type="entry name" value="WGR_domain"/>
</dbReference>
<evidence type="ECO:0000256" key="1">
    <source>
        <dbReference type="ARBA" id="ARBA00004123"/>
    </source>
</evidence>
<keyword evidence="2 15" id="KW-0328">Glycosyltransferase</keyword>
<dbReference type="PROSITE" id="PS50172">
    <property type="entry name" value="BRCT"/>
    <property type="match status" value="1"/>
</dbReference>
<protein>
    <recommendedName>
        <fullName evidence="15">Poly [ADP-ribose] polymerase</fullName>
        <shortName evidence="15">PARP</shortName>
        <ecNumber evidence="15">2.4.2.-</ecNumber>
    </recommendedName>
</protein>
<dbReference type="GO" id="GO:0070212">
    <property type="term" value="P:protein poly-ADP-ribosylation"/>
    <property type="evidence" value="ECO:0007669"/>
    <property type="project" value="TreeGrafter"/>
</dbReference>
<dbReference type="SUPFAM" id="SSF52113">
    <property type="entry name" value="BRCT domain"/>
    <property type="match status" value="1"/>
</dbReference>
<evidence type="ECO:0000256" key="9">
    <source>
        <dbReference type="ARBA" id="ARBA00022833"/>
    </source>
</evidence>
<dbReference type="Gene3D" id="3.90.228.10">
    <property type="match status" value="1"/>
</dbReference>
<dbReference type="InterPro" id="IPR036616">
    <property type="entry name" value="Poly(ADP-ribose)pol_reg_dom_sf"/>
</dbReference>
<dbReference type="CDD" id="cd01437">
    <property type="entry name" value="parp_like"/>
    <property type="match status" value="1"/>
</dbReference>
<dbReference type="Pfam" id="PF05406">
    <property type="entry name" value="WGR"/>
    <property type="match status" value="1"/>
</dbReference>
<dbReference type="STRING" id="1810919.A0A3D8SKJ1"/>
<dbReference type="InterPro" id="IPR012317">
    <property type="entry name" value="Poly(ADP-ribose)pol_cat_dom"/>
</dbReference>
<dbReference type="AlphaFoldDB" id="A0A3D8SKJ1"/>
<dbReference type="FunFam" id="2.20.140.10:FF:000001">
    <property type="entry name" value="Poly [ADP-ribose] polymerase"/>
    <property type="match status" value="1"/>
</dbReference>
<dbReference type="PANTHER" id="PTHR10459:SF60">
    <property type="entry name" value="POLY [ADP-RIBOSE] POLYMERASE 2"/>
    <property type="match status" value="1"/>
</dbReference>
<dbReference type="GO" id="GO:0003677">
    <property type="term" value="F:DNA binding"/>
    <property type="evidence" value="ECO:0007669"/>
    <property type="project" value="UniProtKB-KW"/>
</dbReference>
<keyword evidence="11" id="KW-0238">DNA-binding</keyword>
<feature type="domain" description="BRCT" evidence="17">
    <location>
        <begin position="21"/>
        <end position="121"/>
    </location>
</feature>
<dbReference type="Proteomes" id="UP000256690">
    <property type="component" value="Unassembled WGS sequence"/>
</dbReference>
<dbReference type="PROSITE" id="PS51060">
    <property type="entry name" value="PARP_ALPHA_HD"/>
    <property type="match status" value="1"/>
</dbReference>
<reference evidence="21 22" key="1">
    <citation type="journal article" date="2018" name="IMA Fungus">
        <title>IMA Genome-F 9: Draft genome sequence of Annulohypoxylon stygium, Aspergillus mulundensis, Berkeleyomyces basicola (syn. Thielaviopsis basicola), Ceratocystis smalleyi, two Cercospora beticola strains, Coleophoma cylindrospora, Fusarium fracticaudum, Phialophora cf. hyalina, and Morchella septimelata.</title>
        <authorList>
            <person name="Wingfield B.D."/>
            <person name="Bills G.F."/>
            <person name="Dong Y."/>
            <person name="Huang W."/>
            <person name="Nel W.J."/>
            <person name="Swalarsk-Parry B.S."/>
            <person name="Vaghefi N."/>
            <person name="Wilken P.M."/>
            <person name="An Z."/>
            <person name="de Beer Z.W."/>
            <person name="De Vos L."/>
            <person name="Chen L."/>
            <person name="Duong T.A."/>
            <person name="Gao Y."/>
            <person name="Hammerbacher A."/>
            <person name="Kikkert J.R."/>
            <person name="Li Y."/>
            <person name="Li H."/>
            <person name="Li K."/>
            <person name="Li Q."/>
            <person name="Liu X."/>
            <person name="Ma X."/>
            <person name="Naidoo K."/>
            <person name="Pethybridge S.J."/>
            <person name="Sun J."/>
            <person name="Steenkamp E.T."/>
            <person name="van der Nest M.A."/>
            <person name="van Wyk S."/>
            <person name="Wingfield M.J."/>
            <person name="Xiong C."/>
            <person name="Yue Q."/>
            <person name="Zhang X."/>
        </authorList>
    </citation>
    <scope>NUCLEOTIDE SEQUENCE [LARGE SCALE GENOMIC DNA]</scope>
    <source>
        <strain evidence="21 22">DSM 5745</strain>
    </source>
</reference>
<feature type="region of interest" description="Disordered" evidence="16">
    <location>
        <begin position="116"/>
        <end position="144"/>
    </location>
</feature>
<gene>
    <name evidence="21" type="ORF">DSM5745_03497</name>
</gene>
<evidence type="ECO:0000256" key="8">
    <source>
        <dbReference type="ARBA" id="ARBA00022771"/>
    </source>
</evidence>
<dbReference type="Pfam" id="PF02877">
    <property type="entry name" value="PARP_reg"/>
    <property type="match status" value="1"/>
</dbReference>
<keyword evidence="9" id="KW-0862">Zinc</keyword>
<keyword evidence="8" id="KW-0863">Zinc-finger</keyword>
<dbReference type="SUPFAM" id="SSF142921">
    <property type="entry name" value="WGR domain-like"/>
    <property type="match status" value="1"/>
</dbReference>
<organism evidence="21 22">
    <name type="scientific">Aspergillus mulundensis</name>
    <dbReference type="NCBI Taxonomy" id="1810919"/>
    <lineage>
        <taxon>Eukaryota</taxon>
        <taxon>Fungi</taxon>
        <taxon>Dikarya</taxon>
        <taxon>Ascomycota</taxon>
        <taxon>Pezizomycotina</taxon>
        <taxon>Eurotiomycetes</taxon>
        <taxon>Eurotiomycetidae</taxon>
        <taxon>Eurotiales</taxon>
        <taxon>Aspergillaceae</taxon>
        <taxon>Aspergillus</taxon>
        <taxon>Aspergillus subgen. Nidulantes</taxon>
    </lineage>
</organism>
<evidence type="ECO:0000256" key="6">
    <source>
        <dbReference type="ARBA" id="ARBA00022737"/>
    </source>
</evidence>
<dbReference type="RefSeq" id="XP_026606379.1">
    <property type="nucleotide sequence ID" value="XM_026745513.1"/>
</dbReference>
<dbReference type="CDD" id="cd07997">
    <property type="entry name" value="WGR_PARP"/>
    <property type="match status" value="1"/>
</dbReference>
<evidence type="ECO:0000313" key="22">
    <source>
        <dbReference type="Proteomes" id="UP000256690"/>
    </source>
</evidence>
<proteinExistence type="inferred from homology"/>
<keyword evidence="5" id="KW-0479">Metal-binding</keyword>
<name>A0A3D8SKJ1_9EURO</name>
<dbReference type="InterPro" id="IPR036930">
    <property type="entry name" value="WGR_dom_sf"/>
</dbReference>
<evidence type="ECO:0000256" key="2">
    <source>
        <dbReference type="ARBA" id="ARBA00022676"/>
    </source>
</evidence>
<evidence type="ECO:0000256" key="7">
    <source>
        <dbReference type="ARBA" id="ARBA00022765"/>
    </source>
</evidence>
<dbReference type="Gene3D" id="3.40.50.10190">
    <property type="entry name" value="BRCT domain"/>
    <property type="match status" value="1"/>
</dbReference>
<dbReference type="Gene3D" id="2.20.140.10">
    <property type="entry name" value="WGR domain"/>
    <property type="match status" value="1"/>
</dbReference>
<evidence type="ECO:0000256" key="15">
    <source>
        <dbReference type="RuleBase" id="RU362114"/>
    </source>
</evidence>
<dbReference type="EMBL" id="PVWQ01000003">
    <property type="protein sequence ID" value="RDW86855.1"/>
    <property type="molecule type" value="Genomic_DNA"/>
</dbReference>
<evidence type="ECO:0000256" key="4">
    <source>
        <dbReference type="ARBA" id="ARBA00022695"/>
    </source>
</evidence>
<dbReference type="PROSITE" id="PS51059">
    <property type="entry name" value="PARP_CATALYTIC"/>
    <property type="match status" value="1"/>
</dbReference>
<dbReference type="Pfam" id="PF00533">
    <property type="entry name" value="BRCT"/>
    <property type="match status" value="1"/>
</dbReference>
<evidence type="ECO:0000259" key="20">
    <source>
        <dbReference type="PROSITE" id="PS51977"/>
    </source>
</evidence>
<dbReference type="GO" id="GO:0006302">
    <property type="term" value="P:double-strand break repair"/>
    <property type="evidence" value="ECO:0007669"/>
    <property type="project" value="TreeGrafter"/>
</dbReference>
<keyword evidence="22" id="KW-1185">Reference proteome</keyword>
<dbReference type="GO" id="GO:0005730">
    <property type="term" value="C:nucleolus"/>
    <property type="evidence" value="ECO:0007669"/>
    <property type="project" value="TreeGrafter"/>
</dbReference>
<dbReference type="Pfam" id="PF00644">
    <property type="entry name" value="PARP"/>
    <property type="match status" value="1"/>
</dbReference>
<comment type="subcellular location">
    <subcellularLocation>
        <location evidence="1">Nucleus</location>
    </subcellularLocation>
</comment>
<dbReference type="SMART" id="SM00773">
    <property type="entry name" value="WGR"/>
    <property type="match status" value="1"/>
</dbReference>
<dbReference type="FunFam" id="3.90.228.10:FF:000002">
    <property type="entry name" value="Poly [ADP-ribose] polymerase"/>
    <property type="match status" value="1"/>
</dbReference>
<dbReference type="GO" id="GO:0008270">
    <property type="term" value="F:zinc ion binding"/>
    <property type="evidence" value="ECO:0007669"/>
    <property type="project" value="UniProtKB-KW"/>
</dbReference>
<dbReference type="InterPro" id="IPR036420">
    <property type="entry name" value="BRCT_dom_sf"/>
</dbReference>
<dbReference type="SUPFAM" id="SSF56399">
    <property type="entry name" value="ADP-ribosylation"/>
    <property type="match status" value="1"/>
</dbReference>
<dbReference type="EC" id="2.4.2.-" evidence="15"/>
<dbReference type="FunFam" id="3.40.50.10190:FF:000129">
    <property type="entry name" value="Poly [ADP-ribose] polymerase"/>
    <property type="match status" value="1"/>
</dbReference>
<evidence type="ECO:0000256" key="5">
    <source>
        <dbReference type="ARBA" id="ARBA00022723"/>
    </source>
</evidence>
<feature type="compositionally biased region" description="Low complexity" evidence="16">
    <location>
        <begin position="122"/>
        <end position="134"/>
    </location>
</feature>
<evidence type="ECO:0000313" key="21">
    <source>
        <dbReference type="EMBL" id="RDW86855.1"/>
    </source>
</evidence>
<comment type="similarity">
    <text evidence="13">Belongs to the ARTD/PARP family.</text>
</comment>
<dbReference type="InterPro" id="IPR050800">
    <property type="entry name" value="ARTD/PARP"/>
</dbReference>
<dbReference type="GO" id="GO:1990404">
    <property type="term" value="F:NAD+-protein mono-ADP-ribosyltransferase activity"/>
    <property type="evidence" value="ECO:0007669"/>
    <property type="project" value="TreeGrafter"/>
</dbReference>
<dbReference type="PROSITE" id="PS51977">
    <property type="entry name" value="WGR"/>
    <property type="match status" value="1"/>
</dbReference>